<accession>A0A344LLN3</accession>
<dbReference type="KEGG" id="aab:A4R43_31810"/>
<dbReference type="GO" id="GO:0005975">
    <property type="term" value="P:carbohydrate metabolic process"/>
    <property type="evidence" value="ECO:0007669"/>
    <property type="project" value="InterPro"/>
</dbReference>
<dbReference type="Proteomes" id="UP000250434">
    <property type="component" value="Chromosome"/>
</dbReference>
<dbReference type="InterPro" id="IPR011330">
    <property type="entry name" value="Glyco_hydro/deAcase_b/a-brl"/>
</dbReference>
<gene>
    <name evidence="1" type="ORF">A4R43_31810</name>
</gene>
<dbReference type="EMBL" id="CP015163">
    <property type="protein sequence ID" value="AXB48957.1"/>
    <property type="molecule type" value="Genomic_DNA"/>
</dbReference>
<dbReference type="SUPFAM" id="SSF88713">
    <property type="entry name" value="Glycoside hydrolase/deacetylase"/>
    <property type="match status" value="1"/>
</dbReference>
<keyword evidence="2" id="KW-1185">Reference proteome</keyword>
<reference evidence="1 2" key="1">
    <citation type="submission" date="2016-04" db="EMBL/GenBank/DDBJ databases">
        <title>Complete genome sequence and analysis of deep-sea sediment isolate, Amycolatopsis sp. WP1.</title>
        <authorList>
            <person name="Wang H."/>
            <person name="Chen S."/>
            <person name="Wu Q."/>
        </authorList>
    </citation>
    <scope>NUCLEOTIDE SEQUENCE [LARGE SCALE GENOMIC DNA]</scope>
    <source>
        <strain evidence="1 2">WP1</strain>
    </source>
</reference>
<sequence>MLVSLSGMNPRTLHRCAELAEELDRRAVPLSMLFTPATPATPATSATGVTSWLKERVDGGDDLLLHGYDHTVPPTHRAVSLGRKAEFAALPAHEARLRLTAATATLDRAGLRTEGFAPPRWLASRGTLAALRERGFRFCADFTSIRDLETGEVRRARVHGFGSQKQRTETLRCFALVLTAARVARRGGLLRLGVDASDLLRPSRRQAFLDAVDVALEAGATGSTYTLTASPARLA</sequence>
<dbReference type="Pfam" id="PF10096">
    <property type="entry name" value="DUF2334"/>
    <property type="match status" value="1"/>
</dbReference>
<evidence type="ECO:0000313" key="1">
    <source>
        <dbReference type="EMBL" id="AXB48957.1"/>
    </source>
</evidence>
<name>A0A344LLN3_9PSEU</name>
<dbReference type="InterPro" id="IPR018763">
    <property type="entry name" value="DUF2334"/>
</dbReference>
<evidence type="ECO:0000313" key="2">
    <source>
        <dbReference type="Proteomes" id="UP000250434"/>
    </source>
</evidence>
<dbReference type="AlphaFoldDB" id="A0A344LLN3"/>
<dbReference type="RefSeq" id="WP_162788872.1">
    <property type="nucleotide sequence ID" value="NZ_CP015163.1"/>
</dbReference>
<proteinExistence type="predicted"/>
<protein>
    <submittedName>
        <fullName evidence="1">Deacetylase</fullName>
    </submittedName>
</protein>
<organism evidence="1 2">
    <name type="scientific">Amycolatopsis albispora</name>
    <dbReference type="NCBI Taxonomy" id="1804986"/>
    <lineage>
        <taxon>Bacteria</taxon>
        <taxon>Bacillati</taxon>
        <taxon>Actinomycetota</taxon>
        <taxon>Actinomycetes</taxon>
        <taxon>Pseudonocardiales</taxon>
        <taxon>Pseudonocardiaceae</taxon>
        <taxon>Amycolatopsis</taxon>
    </lineage>
</organism>
<dbReference type="Gene3D" id="3.20.20.370">
    <property type="entry name" value="Glycoside hydrolase/deacetylase"/>
    <property type="match status" value="1"/>
</dbReference>